<dbReference type="AlphaFoldDB" id="A0A8S0SLI0"/>
<name>A0A8S0SLI0_OLEEU</name>
<keyword evidence="4" id="KW-1185">Reference proteome</keyword>
<dbReference type="Proteomes" id="UP000594638">
    <property type="component" value="Unassembled WGS sequence"/>
</dbReference>
<dbReference type="PANTHER" id="PTHR33595">
    <property type="entry name" value="VON WILLEBRAND FACTOR A DOMAIN PROTEIN"/>
    <property type="match status" value="1"/>
</dbReference>
<dbReference type="Pfam" id="PF25821">
    <property type="entry name" value="DUF7950"/>
    <property type="match status" value="1"/>
</dbReference>
<dbReference type="Gramene" id="OE9A058749T1">
    <property type="protein sequence ID" value="OE9A058749C1"/>
    <property type="gene ID" value="OE9A058749"/>
</dbReference>
<accession>A0A8S0SLI0</accession>
<sequence length="293" mass="31690">MNGRDGCCIARHAGSVSGYGMSKMDRIMQRFRPIAPKPAAAIGSFSSGSGSSSAVAEKADLSVKAEIGKRPCENYSASNAKKRCTMRKRKASSEDSEVNGRTASNESISGGDTVVTLLLLPETPDVKESSKREPQSSPLWLSFGNEEKHVGHGVENPPPAVVGSWVKVECITDAWEHCDVYGLGHTDEERMMNLYLDKCPGFVSDGLNRVKWTNLAYKKMVQGEAAAAAEEEEVFLVINKGVALPVGLASFTCWVKVVKNPTISLMVPCDVWRMERGGFAWRLDAKAALCLGS</sequence>
<feature type="compositionally biased region" description="Polar residues" evidence="1">
    <location>
        <begin position="99"/>
        <end position="108"/>
    </location>
</feature>
<organism evidence="3 4">
    <name type="scientific">Olea europaea subsp. europaea</name>
    <dbReference type="NCBI Taxonomy" id="158383"/>
    <lineage>
        <taxon>Eukaryota</taxon>
        <taxon>Viridiplantae</taxon>
        <taxon>Streptophyta</taxon>
        <taxon>Embryophyta</taxon>
        <taxon>Tracheophyta</taxon>
        <taxon>Spermatophyta</taxon>
        <taxon>Magnoliopsida</taxon>
        <taxon>eudicotyledons</taxon>
        <taxon>Gunneridae</taxon>
        <taxon>Pentapetalae</taxon>
        <taxon>asterids</taxon>
        <taxon>lamiids</taxon>
        <taxon>Lamiales</taxon>
        <taxon>Oleaceae</taxon>
        <taxon>Oleeae</taxon>
        <taxon>Olea</taxon>
    </lineage>
</organism>
<comment type="caution">
    <text evidence="3">The sequence shown here is derived from an EMBL/GenBank/DDBJ whole genome shotgun (WGS) entry which is preliminary data.</text>
</comment>
<evidence type="ECO:0000256" key="1">
    <source>
        <dbReference type="SAM" id="MobiDB-lite"/>
    </source>
</evidence>
<evidence type="ECO:0000313" key="4">
    <source>
        <dbReference type="Proteomes" id="UP000594638"/>
    </source>
</evidence>
<dbReference type="OrthoDB" id="1898295at2759"/>
<reference evidence="3 4" key="1">
    <citation type="submission" date="2019-12" db="EMBL/GenBank/DDBJ databases">
        <authorList>
            <person name="Alioto T."/>
            <person name="Alioto T."/>
            <person name="Gomez Garrido J."/>
        </authorList>
    </citation>
    <scope>NUCLEOTIDE SEQUENCE [LARGE SCALE GENOMIC DNA]</scope>
</reference>
<dbReference type="InterPro" id="IPR057710">
    <property type="entry name" value="DUF7950"/>
</dbReference>
<feature type="region of interest" description="Disordered" evidence="1">
    <location>
        <begin position="83"/>
        <end position="108"/>
    </location>
</feature>
<protein>
    <recommendedName>
        <fullName evidence="2">DUF7950 domain-containing protein</fullName>
    </recommendedName>
</protein>
<gene>
    <name evidence="3" type="ORF">OLEA9_A058749</name>
</gene>
<evidence type="ECO:0000313" key="3">
    <source>
        <dbReference type="EMBL" id="CAA2993813.1"/>
    </source>
</evidence>
<dbReference type="EMBL" id="CACTIH010005456">
    <property type="protein sequence ID" value="CAA2993813.1"/>
    <property type="molecule type" value="Genomic_DNA"/>
</dbReference>
<dbReference type="PANTHER" id="PTHR33595:SF7">
    <property type="entry name" value="OS12G0242500 PROTEIN"/>
    <property type="match status" value="1"/>
</dbReference>
<feature type="domain" description="DUF7950" evidence="2">
    <location>
        <begin position="163"/>
        <end position="290"/>
    </location>
</feature>
<proteinExistence type="predicted"/>
<evidence type="ECO:0000259" key="2">
    <source>
        <dbReference type="Pfam" id="PF25821"/>
    </source>
</evidence>